<evidence type="ECO:0000256" key="11">
    <source>
        <dbReference type="ARBA" id="ARBA00022737"/>
    </source>
</evidence>
<keyword evidence="20" id="KW-0325">Glycoprotein</keyword>
<dbReference type="GO" id="GO:0005524">
    <property type="term" value="F:ATP binding"/>
    <property type="evidence" value="ECO:0007669"/>
    <property type="project" value="UniProtKB-UniRule"/>
</dbReference>
<comment type="similarity">
    <text evidence="2">Belongs to the protein kinase superfamily. TKL Ser/Thr protein kinase family. ROCO subfamily.</text>
</comment>
<dbReference type="Gene3D" id="1.20.5.4130">
    <property type="match status" value="1"/>
</dbReference>
<keyword evidence="16 25" id="KW-1133">Transmembrane helix</keyword>
<dbReference type="SMART" id="SM00220">
    <property type="entry name" value="S_TKc"/>
    <property type="match status" value="1"/>
</dbReference>
<dbReference type="CDD" id="cd14798">
    <property type="entry name" value="RX-CC_like"/>
    <property type="match status" value="1"/>
</dbReference>
<evidence type="ECO:0000256" key="6">
    <source>
        <dbReference type="ARBA" id="ARBA00022527"/>
    </source>
</evidence>
<dbReference type="PROSITE" id="PS00109">
    <property type="entry name" value="PROTEIN_KINASE_TYR"/>
    <property type="match status" value="1"/>
</dbReference>
<protein>
    <recommendedName>
        <fullName evidence="5">non-specific serine/threonine protein kinase</fullName>
        <ecNumber evidence="5">2.7.11.1</ecNumber>
    </recommendedName>
</protein>
<dbReference type="InterPro" id="IPR055414">
    <property type="entry name" value="LRR_R13L4/SHOC2-like"/>
</dbReference>
<dbReference type="Gene3D" id="1.10.510.10">
    <property type="entry name" value="Transferase(Phosphotransferase) domain 1"/>
    <property type="match status" value="2"/>
</dbReference>
<dbReference type="PANTHER" id="PTHR48006:SF102">
    <property type="entry name" value="LEUCINE-RICH REPEAT-CONTAINING PROTEIN DDB_G0281931-RELATED"/>
    <property type="match status" value="1"/>
</dbReference>
<dbReference type="InterPro" id="IPR000719">
    <property type="entry name" value="Prot_kinase_dom"/>
</dbReference>
<evidence type="ECO:0000256" key="21">
    <source>
        <dbReference type="ARBA" id="ARBA00047899"/>
    </source>
</evidence>
<dbReference type="FunFam" id="1.10.510.10:FF:000016">
    <property type="entry name" value="Somatic embryogenesis receptor-like kinase 1"/>
    <property type="match status" value="2"/>
</dbReference>
<evidence type="ECO:0000256" key="3">
    <source>
        <dbReference type="ARBA" id="ARBA00008684"/>
    </source>
</evidence>
<dbReference type="InterPro" id="IPR041118">
    <property type="entry name" value="Rx_N"/>
</dbReference>
<dbReference type="PROSITE" id="PS00108">
    <property type="entry name" value="PROTEIN_KINASE_ST"/>
    <property type="match status" value="1"/>
</dbReference>
<reference evidence="27" key="2">
    <citation type="submission" date="2015-06" db="UniProtKB">
        <authorList>
            <consortium name="EnsemblPlants"/>
        </authorList>
    </citation>
    <scope>IDENTIFICATION</scope>
</reference>
<dbReference type="InterPro" id="IPR036388">
    <property type="entry name" value="WH-like_DNA-bd_sf"/>
</dbReference>
<evidence type="ECO:0000256" key="15">
    <source>
        <dbReference type="ARBA" id="ARBA00022840"/>
    </source>
</evidence>
<feature type="region of interest" description="Disordered" evidence="24">
    <location>
        <begin position="1"/>
        <end position="38"/>
    </location>
</feature>
<dbReference type="InterPro" id="IPR020635">
    <property type="entry name" value="Tyr_kinase_cat_dom"/>
</dbReference>
<evidence type="ECO:0000256" key="2">
    <source>
        <dbReference type="ARBA" id="ARBA00008171"/>
    </source>
</evidence>
<dbReference type="PANTHER" id="PTHR48006">
    <property type="entry name" value="LEUCINE-RICH REPEAT-CONTAINING PROTEIN DDB_G0281931-RELATED"/>
    <property type="match status" value="1"/>
</dbReference>
<dbReference type="EC" id="2.7.11.1" evidence="5"/>
<keyword evidence="13" id="KW-0418">Kinase</keyword>
<dbReference type="InterPro" id="IPR032675">
    <property type="entry name" value="LRR_dom_sf"/>
</dbReference>
<dbReference type="SUPFAM" id="SSF56112">
    <property type="entry name" value="Protein kinase-like (PK-like)"/>
    <property type="match status" value="2"/>
</dbReference>
<keyword evidence="18 25" id="KW-0472">Membrane</keyword>
<dbReference type="GO" id="GO:0043531">
    <property type="term" value="F:ADP binding"/>
    <property type="evidence" value="ECO:0007669"/>
    <property type="project" value="InterPro"/>
</dbReference>
<dbReference type="GO" id="GO:0005886">
    <property type="term" value="C:plasma membrane"/>
    <property type="evidence" value="ECO:0007669"/>
    <property type="project" value="UniProtKB-SubCell"/>
</dbReference>
<evidence type="ECO:0000313" key="27">
    <source>
        <dbReference type="EnsemblPlants" id="ORUFI08G05110.1"/>
    </source>
</evidence>
<dbReference type="GO" id="GO:0002758">
    <property type="term" value="P:innate immune response-activating signaling pathway"/>
    <property type="evidence" value="ECO:0007669"/>
    <property type="project" value="UniProtKB-ARBA"/>
</dbReference>
<comment type="subcellular location">
    <subcellularLocation>
        <location evidence="1">Cell membrane</location>
        <topology evidence="1">Single-pass membrane protein</topology>
    </subcellularLocation>
</comment>
<evidence type="ECO:0000256" key="9">
    <source>
        <dbReference type="ARBA" id="ARBA00022692"/>
    </source>
</evidence>
<evidence type="ECO:0000256" key="14">
    <source>
        <dbReference type="ARBA" id="ARBA00022821"/>
    </source>
</evidence>
<dbReference type="InterPro" id="IPR011009">
    <property type="entry name" value="Kinase-like_dom_sf"/>
</dbReference>
<dbReference type="Proteomes" id="UP000008022">
    <property type="component" value="Unassembled WGS sequence"/>
</dbReference>
<keyword evidence="15 23" id="KW-0067">ATP-binding</keyword>
<dbReference type="PROSITE" id="PS50011">
    <property type="entry name" value="PROTEIN_KINASE_DOM"/>
    <property type="match status" value="2"/>
</dbReference>
<dbReference type="Gene3D" id="3.40.50.300">
    <property type="entry name" value="P-loop containing nucleotide triphosphate hydrolases"/>
    <property type="match status" value="2"/>
</dbReference>
<evidence type="ECO:0000256" key="24">
    <source>
        <dbReference type="SAM" id="MobiDB-lite"/>
    </source>
</evidence>
<name>A0A0E0QF06_ORYRU</name>
<dbReference type="FunFam" id="1.10.10.10:FF:000322">
    <property type="entry name" value="Probable disease resistance protein At1g63360"/>
    <property type="match status" value="1"/>
</dbReference>
<keyword evidence="19" id="KW-0675">Receptor</keyword>
<dbReference type="Gene3D" id="3.30.200.20">
    <property type="entry name" value="Phosphorylase Kinase, domain 1"/>
    <property type="match status" value="2"/>
</dbReference>
<evidence type="ECO:0000256" key="19">
    <source>
        <dbReference type="ARBA" id="ARBA00023170"/>
    </source>
</evidence>
<evidence type="ECO:0000256" key="20">
    <source>
        <dbReference type="ARBA" id="ARBA00023180"/>
    </source>
</evidence>
<dbReference type="FunFam" id="3.30.200.20:FF:000015">
    <property type="entry name" value="Somatic embryogenesis receptor kinase 1"/>
    <property type="match status" value="1"/>
</dbReference>
<dbReference type="GO" id="GO:0009742">
    <property type="term" value="P:brassinosteroid mediated signaling pathway"/>
    <property type="evidence" value="ECO:0007669"/>
    <property type="project" value="UniProtKB-ARBA"/>
</dbReference>
<feature type="transmembrane region" description="Helical" evidence="25">
    <location>
        <begin position="1780"/>
        <end position="1798"/>
    </location>
</feature>
<evidence type="ECO:0000256" key="23">
    <source>
        <dbReference type="PROSITE-ProRule" id="PRU10141"/>
    </source>
</evidence>
<evidence type="ECO:0000256" key="8">
    <source>
        <dbReference type="ARBA" id="ARBA00022679"/>
    </source>
</evidence>
<dbReference type="STRING" id="4529.A0A0E0QF06"/>
<keyword evidence="6" id="KW-0723">Serine/threonine-protein kinase</keyword>
<dbReference type="Gene3D" id="1.10.10.10">
    <property type="entry name" value="Winged helix-like DNA-binding domain superfamily/Winged helix DNA-binding domain"/>
    <property type="match status" value="1"/>
</dbReference>
<keyword evidence="8" id="KW-0808">Transferase</keyword>
<dbReference type="GO" id="GO:0009626">
    <property type="term" value="P:plant-type hypersensitive response"/>
    <property type="evidence" value="ECO:0007669"/>
    <property type="project" value="UniProtKB-ARBA"/>
</dbReference>
<dbReference type="Pfam" id="PF00931">
    <property type="entry name" value="NB-ARC"/>
    <property type="match status" value="2"/>
</dbReference>
<dbReference type="Pfam" id="PF07714">
    <property type="entry name" value="PK_Tyr_Ser-Thr"/>
    <property type="match status" value="2"/>
</dbReference>
<evidence type="ECO:0000313" key="28">
    <source>
        <dbReference type="Proteomes" id="UP000008022"/>
    </source>
</evidence>
<dbReference type="PROSITE" id="PS00107">
    <property type="entry name" value="PROTEIN_KINASE_ATP"/>
    <property type="match status" value="1"/>
</dbReference>
<dbReference type="SMART" id="SM00219">
    <property type="entry name" value="TyrKc"/>
    <property type="match status" value="2"/>
</dbReference>
<reference evidence="28" key="1">
    <citation type="submission" date="2013-06" db="EMBL/GenBank/DDBJ databases">
        <authorList>
            <person name="Zhao Q."/>
        </authorList>
    </citation>
    <scope>NUCLEOTIDE SEQUENCE</scope>
    <source>
        <strain evidence="28">cv. W1943</strain>
    </source>
</reference>
<comment type="catalytic activity">
    <reaction evidence="22">
        <text>L-seryl-[protein] + ATP = O-phospho-L-seryl-[protein] + ADP + H(+)</text>
        <dbReference type="Rhea" id="RHEA:17989"/>
        <dbReference type="Rhea" id="RHEA-COMP:9863"/>
        <dbReference type="Rhea" id="RHEA-COMP:11604"/>
        <dbReference type="ChEBI" id="CHEBI:15378"/>
        <dbReference type="ChEBI" id="CHEBI:29999"/>
        <dbReference type="ChEBI" id="CHEBI:30616"/>
        <dbReference type="ChEBI" id="CHEBI:83421"/>
        <dbReference type="ChEBI" id="CHEBI:456216"/>
        <dbReference type="EC" id="2.7.11.1"/>
    </reaction>
</comment>
<keyword evidence="9 25" id="KW-0812">Transmembrane</keyword>
<evidence type="ECO:0000256" key="25">
    <source>
        <dbReference type="SAM" id="Phobius"/>
    </source>
</evidence>
<feature type="domain" description="Protein kinase" evidence="26">
    <location>
        <begin position="994"/>
        <end position="1326"/>
    </location>
</feature>
<evidence type="ECO:0000256" key="1">
    <source>
        <dbReference type="ARBA" id="ARBA00004162"/>
    </source>
</evidence>
<sequence length="1802" mass="203200">MAAPGELANDGGDASPVTPMPAGGGGGNAASLPRPLPPARPPPILPRCGVVLRQLASACAAEFEAWRMCALPPPDPATCHRRRAVSPAGGCGSKGIRQAAALGIGLEEGREEPGETTAMLENFVPNLSKMLEDKYTKLKGVHSQIAFFRDELSSMKAALEMLESVEELDPLHKDWRDTVRELAYDIEDFIDSFLVLVDHKQDEQSTFFKGFSYKLKKMKACHEISNEIEELKTRVIEASKRHKRYNFIGLVASCTTSDIDPRLPALYVEVDELVGINGPKEHIMEWFAKGIRDVKVKVLSIVGSGGLGKTTLANQVFHQFKCQFECTGITDYTSEDERQLIDRIRDRLKDKRYFVVIDDVWDVEAWKVVSLALFNNRCGSRIVMTTRNAAVASHCSSDGGCVYQMEPLNFADSKMLFCQKAFRSRELYNPHLEKVCDEILAKCGGLPLAIITVSSLLAGKHAKDEWDRMLNDIGCALANNPDAGNMTKILSLSYFELPHHLRTCFLYLCIFPEDYKVNKQRLINRWIAEGFVHEKQGWSTYEVGQNYFNDLINRSLIQPVDLKYGQAKACRVHDIILDFITCKATKENFVTTLDFAEHGHISKFRVRRLCAKNHNEEKVNKSASLNLSHVRSLTIFQHVNGTSLFVFPTLRVLDLSKSGLTENHLESIDKLHHLKYLSLRSTSITKLPTKIEQLHYLQTLDICDTKIQELPLSIAKLECLAHLYVERWTRFPDGLIGKMQSLEELEEFGIYCELGKSLEGFSQLTKLRTLKVHLFWWSDAEECQNYVSALLSSNLHHLYLTGGPLTLESWYPPTPCIIRKLHIKGCYNRKVPNWMSYLGSLTELQLWIRRMGPNDVKILGAIPSLHFLEVRTLCGTNGRIIICGNQGFRSLRYFSLRIKRCGTMLEFEAGSMPKLEHLQLEFRLHGMDCLNGASDFGIQNLSTLTKVEIGIWGNIYSDGIYDPAQDMDDSITRSVVSLIKATIETLPNCPTSRFQLEYDCGNCLLGETSQEFEGQGPDEAYPHEHKIFSLQELQDATDFFSNNNVLVDLFDSKLYKGRLQDGSLVVVHMDCPTADWSRRTRQFQTQVEMPVHRNLVRLHGFCITPTKRFLVYPYMSNGSVASCLRERPPSQAPLDWQTRLRIALGSARGLSYLHDHCDPKIIHRDIRAVNIFLNEDFEALVGNFCLAKLEDDMDTDDRTAVRGVVGHIAPEYLSAGILSEKTDVYGYGIMLLELITGKRALYHDGRARDEDIFLLDWVKRLLKEKKLKMLVDPDLRNNYIHVEVKSLIKVALICTQVSPVKRPKMVEVVRMLEGGDGLAQRWEVWWKIEVVRQEVPLTSSFSLSAPNSFANNTSLCGLGTPSAPPLHPPPPYNPGRSSRTGAISGGVAAGAALLFNIPAIGFAWWRRRKPQEYFPVVPGVHLGQLKRFSLRELQVATKTFNNKNILGTGGFSKVYKGRLADGSLVAVKRLKEQRTPGGELQFQTEVEMISMALHRNLLRLRGFCMTPTERLLVYPYMANGSVASRLRERPPSEPPLDWQTRRRIAAGSARGLSYLHDHCNPKIIHRDVKAANILLDEDFEAVFGDFGLAKPMDYKDTHVTTAVHGTIGHIAPEYLSTGILSEKTDVFGYGIMLLELITGKRAFDLALLARGEGVMPLDWVKRLIKEEKLEKLIDPDLQNKYIDAEVESLIQVALLCTQGSPLERPKMAAVVRMLDEGDGLAERWKEWQKIEIVQQDVELGLYQNGWTVDSTENLHAVELSGPRWIGQFGPVMAVFFLGRLYVYLRLTLLGTLSVSLLFKENY</sequence>
<keyword evidence="12 23" id="KW-0547">Nucleotide-binding</keyword>
<dbReference type="SUPFAM" id="SSF52540">
    <property type="entry name" value="P-loop containing nucleoside triphosphate hydrolases"/>
    <property type="match status" value="1"/>
</dbReference>
<dbReference type="eggNOG" id="KOG4658">
    <property type="taxonomic scope" value="Eukaryota"/>
</dbReference>
<dbReference type="InterPro" id="IPR008266">
    <property type="entry name" value="Tyr_kinase_AS"/>
</dbReference>
<dbReference type="InterPro" id="IPR038005">
    <property type="entry name" value="RX-like_CC"/>
</dbReference>
<dbReference type="PRINTS" id="PR00364">
    <property type="entry name" value="DISEASERSIST"/>
</dbReference>
<accession>A0A0E0QF06</accession>
<evidence type="ECO:0000256" key="22">
    <source>
        <dbReference type="ARBA" id="ARBA00048679"/>
    </source>
</evidence>
<evidence type="ECO:0000256" key="4">
    <source>
        <dbReference type="ARBA" id="ARBA00008894"/>
    </source>
</evidence>
<dbReference type="GO" id="GO:0004674">
    <property type="term" value="F:protein serine/threonine kinase activity"/>
    <property type="evidence" value="ECO:0007669"/>
    <property type="project" value="UniProtKB-KW"/>
</dbReference>
<dbReference type="EnsemblPlants" id="ORUFI08G05110.1">
    <property type="protein sequence ID" value="ORUFI08G05110.1"/>
    <property type="gene ID" value="ORUFI08G05110"/>
</dbReference>
<dbReference type="InterPro" id="IPR058922">
    <property type="entry name" value="WHD_DRP"/>
</dbReference>
<keyword evidence="7" id="KW-0433">Leucine-rich repeat</keyword>
<dbReference type="SUPFAM" id="SSF52058">
    <property type="entry name" value="L domain-like"/>
    <property type="match status" value="1"/>
</dbReference>
<evidence type="ECO:0000259" key="26">
    <source>
        <dbReference type="PROSITE" id="PS50011"/>
    </source>
</evidence>
<evidence type="ECO:0000256" key="18">
    <source>
        <dbReference type="ARBA" id="ARBA00023136"/>
    </source>
</evidence>
<dbReference type="InterPro" id="IPR008271">
    <property type="entry name" value="Ser/Thr_kinase_AS"/>
</dbReference>
<comment type="catalytic activity">
    <reaction evidence="21">
        <text>L-threonyl-[protein] + ATP = O-phospho-L-threonyl-[protein] + ADP + H(+)</text>
        <dbReference type="Rhea" id="RHEA:46608"/>
        <dbReference type="Rhea" id="RHEA-COMP:11060"/>
        <dbReference type="Rhea" id="RHEA-COMP:11605"/>
        <dbReference type="ChEBI" id="CHEBI:15378"/>
        <dbReference type="ChEBI" id="CHEBI:30013"/>
        <dbReference type="ChEBI" id="CHEBI:30616"/>
        <dbReference type="ChEBI" id="CHEBI:61977"/>
        <dbReference type="ChEBI" id="CHEBI:456216"/>
        <dbReference type="EC" id="2.7.11.1"/>
    </reaction>
</comment>
<comment type="similarity">
    <text evidence="4">Belongs to the disease resistance NB-LRR family.</text>
</comment>
<evidence type="ECO:0000256" key="12">
    <source>
        <dbReference type="ARBA" id="ARBA00022741"/>
    </source>
</evidence>
<dbReference type="HOGENOM" id="CLU_000837_10_1_1"/>
<dbReference type="InterPro" id="IPR027417">
    <property type="entry name" value="P-loop_NTPase"/>
</dbReference>
<organism evidence="27 28">
    <name type="scientific">Oryza rufipogon</name>
    <name type="common">Brownbeard rice</name>
    <name type="synonym">Asian wild rice</name>
    <dbReference type="NCBI Taxonomy" id="4529"/>
    <lineage>
        <taxon>Eukaryota</taxon>
        <taxon>Viridiplantae</taxon>
        <taxon>Streptophyta</taxon>
        <taxon>Embryophyta</taxon>
        <taxon>Tracheophyta</taxon>
        <taxon>Spermatophyta</taxon>
        <taxon>Magnoliopsida</taxon>
        <taxon>Liliopsida</taxon>
        <taxon>Poales</taxon>
        <taxon>Poaceae</taxon>
        <taxon>BOP clade</taxon>
        <taxon>Oryzoideae</taxon>
        <taxon>Oryzeae</taxon>
        <taxon>Oryzinae</taxon>
        <taxon>Oryza</taxon>
    </lineage>
</organism>
<evidence type="ECO:0000256" key="13">
    <source>
        <dbReference type="ARBA" id="ARBA00022777"/>
    </source>
</evidence>
<dbReference type="InterPro" id="IPR002182">
    <property type="entry name" value="NB-ARC"/>
</dbReference>
<keyword evidence="11" id="KW-0677">Repeat</keyword>
<keyword evidence="28" id="KW-1185">Reference proteome</keyword>
<dbReference type="GO" id="GO:0042742">
    <property type="term" value="P:defense response to bacterium"/>
    <property type="evidence" value="ECO:0007669"/>
    <property type="project" value="UniProtKB-ARBA"/>
</dbReference>
<keyword evidence="10" id="KW-0732">Signal</keyword>
<dbReference type="InterPro" id="IPR017441">
    <property type="entry name" value="Protein_kinase_ATP_BS"/>
</dbReference>
<proteinExistence type="inferred from homology"/>
<dbReference type="Gene3D" id="1.10.8.430">
    <property type="entry name" value="Helical domain of apoptotic protease-activating factors"/>
    <property type="match status" value="1"/>
</dbReference>
<feature type="domain" description="Protein kinase" evidence="26">
    <location>
        <begin position="1440"/>
        <end position="1720"/>
    </location>
</feature>
<keyword evidence="14" id="KW-0611">Plant defense</keyword>
<evidence type="ECO:0000256" key="16">
    <source>
        <dbReference type="ARBA" id="ARBA00022989"/>
    </source>
</evidence>
<dbReference type="InterPro" id="IPR042197">
    <property type="entry name" value="Apaf_helical"/>
</dbReference>
<comment type="similarity">
    <text evidence="3">Belongs to the protein kinase superfamily. Ser/Thr protein kinase family.</text>
</comment>
<dbReference type="GO" id="GO:0004713">
    <property type="term" value="F:protein tyrosine kinase activity"/>
    <property type="evidence" value="ECO:0007669"/>
    <property type="project" value="InterPro"/>
</dbReference>
<dbReference type="Gramene" id="ORUFI08G05110.1">
    <property type="protein sequence ID" value="ORUFI08G05110.1"/>
    <property type="gene ID" value="ORUFI08G05110"/>
</dbReference>
<evidence type="ECO:0000256" key="7">
    <source>
        <dbReference type="ARBA" id="ARBA00022614"/>
    </source>
</evidence>
<dbReference type="InterPro" id="IPR001245">
    <property type="entry name" value="Ser-Thr/Tyr_kinase_cat_dom"/>
</dbReference>
<dbReference type="InterPro" id="IPR051824">
    <property type="entry name" value="LRR_Rcpt-Like_S/T_Kinase"/>
</dbReference>
<keyword evidence="17" id="KW-0175">Coiled coil</keyword>
<dbReference type="Pfam" id="PF18052">
    <property type="entry name" value="Rx_N"/>
    <property type="match status" value="1"/>
</dbReference>
<evidence type="ECO:0000256" key="5">
    <source>
        <dbReference type="ARBA" id="ARBA00012513"/>
    </source>
</evidence>
<feature type="binding site" evidence="23">
    <location>
        <position position="1468"/>
    </location>
    <ligand>
        <name>ATP</name>
        <dbReference type="ChEBI" id="CHEBI:30616"/>
    </ligand>
</feature>
<evidence type="ECO:0000256" key="10">
    <source>
        <dbReference type="ARBA" id="ARBA00022729"/>
    </source>
</evidence>
<dbReference type="Pfam" id="PF23559">
    <property type="entry name" value="WHD_DRP"/>
    <property type="match status" value="1"/>
</dbReference>
<dbReference type="Pfam" id="PF23598">
    <property type="entry name" value="LRR_14"/>
    <property type="match status" value="1"/>
</dbReference>
<dbReference type="Gene3D" id="3.80.10.10">
    <property type="entry name" value="Ribonuclease Inhibitor"/>
    <property type="match status" value="1"/>
</dbReference>
<evidence type="ECO:0000256" key="17">
    <source>
        <dbReference type="ARBA" id="ARBA00023054"/>
    </source>
</evidence>